<organism evidence="3 4">
    <name type="scientific">Paramagnetospirillum kuznetsovii</name>
    <dbReference type="NCBI Taxonomy" id="2053833"/>
    <lineage>
        <taxon>Bacteria</taxon>
        <taxon>Pseudomonadati</taxon>
        <taxon>Pseudomonadota</taxon>
        <taxon>Alphaproteobacteria</taxon>
        <taxon>Rhodospirillales</taxon>
        <taxon>Magnetospirillaceae</taxon>
        <taxon>Paramagnetospirillum</taxon>
    </lineage>
</organism>
<feature type="transmembrane region" description="Helical" evidence="1">
    <location>
        <begin position="245"/>
        <end position="265"/>
    </location>
</feature>
<feature type="domain" description="Glycosyltransferase RgtA/B/C/D-like" evidence="2">
    <location>
        <begin position="67"/>
        <end position="204"/>
    </location>
</feature>
<feature type="transmembrane region" description="Helical" evidence="1">
    <location>
        <begin position="159"/>
        <end position="183"/>
    </location>
</feature>
<feature type="transmembrane region" description="Helical" evidence="1">
    <location>
        <begin position="340"/>
        <end position="358"/>
    </location>
</feature>
<sequence length="501" mass="55737">MRSASLPFWQSFNLDPDYYYLLNGLRIVEGLSPTDVSHPGTPIQIMIGAIIRAMHPFASTEQVVDLVLGDPEGHLMVVTDAIYLLVGLSLWLMGREVWRWGGLVPALLAQSAPFLVRIIVKMALHPKPEPFMVMAAALLTAVAFAALRAEQPKDRHAVWAGVVMGFGIVCKIHFVSLGVLPLLLFDRRRVLVYGLASTIAIAVFFAPALGSLDIWLDWMRRITQGSGAYGAGPQTVIDPSRFFRAIWHLFSGKWFYTGALILSLATMADQARRGGLGATLRDRRVRLLLGVVAAALLTQIMIAKQPAPHYMVPPLMLTGPALALLWSLSRESLPEKWWTGCWAVLGVVLALAGGNAMVRQRAELAQWTRETLAFPTERFGACAKVYYDAASAKSFAFQRGDLNALARYSPKLEKLFPADEFSWFIFDHTWWKQSLMRWNHPVELDAVLAAYPCAVFRGNQFHRFRDLTTGRHFDDTCMANDEMIFTIGITCSGAPVAPQRH</sequence>
<accession>A0A364P2D6</accession>
<dbReference type="EMBL" id="PGTO01000002">
    <property type="protein sequence ID" value="RAU23265.1"/>
    <property type="molecule type" value="Genomic_DNA"/>
</dbReference>
<evidence type="ECO:0000313" key="4">
    <source>
        <dbReference type="Proteomes" id="UP000251075"/>
    </source>
</evidence>
<gene>
    <name evidence="3" type="ORF">CU669_03700</name>
</gene>
<dbReference type="InterPro" id="IPR038731">
    <property type="entry name" value="RgtA/B/C-like"/>
</dbReference>
<evidence type="ECO:0000259" key="2">
    <source>
        <dbReference type="Pfam" id="PF13231"/>
    </source>
</evidence>
<feature type="transmembrane region" description="Helical" evidence="1">
    <location>
        <begin position="285"/>
        <end position="303"/>
    </location>
</feature>
<evidence type="ECO:0000313" key="3">
    <source>
        <dbReference type="EMBL" id="RAU23265.1"/>
    </source>
</evidence>
<dbReference type="AlphaFoldDB" id="A0A364P2D6"/>
<dbReference type="Pfam" id="PF13231">
    <property type="entry name" value="PMT_2"/>
    <property type="match status" value="1"/>
</dbReference>
<dbReference type="Proteomes" id="UP000251075">
    <property type="component" value="Unassembled WGS sequence"/>
</dbReference>
<proteinExistence type="predicted"/>
<comment type="caution">
    <text evidence="3">The sequence shown here is derived from an EMBL/GenBank/DDBJ whole genome shotgun (WGS) entry which is preliminary data.</text>
</comment>
<protein>
    <recommendedName>
        <fullName evidence="2">Glycosyltransferase RgtA/B/C/D-like domain-containing protein</fullName>
    </recommendedName>
</protein>
<feature type="transmembrane region" description="Helical" evidence="1">
    <location>
        <begin position="190"/>
        <end position="210"/>
    </location>
</feature>
<feature type="transmembrane region" description="Helical" evidence="1">
    <location>
        <begin position="100"/>
        <end position="119"/>
    </location>
</feature>
<name>A0A364P2D6_9PROT</name>
<evidence type="ECO:0000256" key="1">
    <source>
        <dbReference type="SAM" id="Phobius"/>
    </source>
</evidence>
<reference evidence="3 4" key="1">
    <citation type="submission" date="2017-11" db="EMBL/GenBank/DDBJ databases">
        <title>Draft genome sequence of magnetotactic bacterium Magnetospirillum kuznetsovii LBB-42.</title>
        <authorList>
            <person name="Grouzdev D.S."/>
            <person name="Rysina M.S."/>
            <person name="Baslerov R.V."/>
            <person name="Koziaeva V."/>
        </authorList>
    </citation>
    <scope>NUCLEOTIDE SEQUENCE [LARGE SCALE GENOMIC DNA]</scope>
    <source>
        <strain evidence="3 4">LBB-42</strain>
    </source>
</reference>
<feature type="transmembrane region" description="Helical" evidence="1">
    <location>
        <begin position="131"/>
        <end position="147"/>
    </location>
</feature>
<keyword evidence="1" id="KW-0812">Transmembrane</keyword>
<keyword evidence="4" id="KW-1185">Reference proteome</keyword>
<keyword evidence="1" id="KW-0472">Membrane</keyword>
<keyword evidence="1" id="KW-1133">Transmembrane helix</keyword>